<dbReference type="RefSeq" id="XP_020065099.1">
    <property type="nucleotide sequence ID" value="XM_020209869.1"/>
</dbReference>
<evidence type="ECO:0000256" key="1">
    <source>
        <dbReference type="ARBA" id="ARBA00004141"/>
    </source>
</evidence>
<evidence type="ECO:0000259" key="9">
    <source>
        <dbReference type="PROSITE" id="PS50850"/>
    </source>
</evidence>
<feature type="transmembrane region" description="Helical" evidence="8">
    <location>
        <begin position="88"/>
        <end position="106"/>
    </location>
</feature>
<dbReference type="FunFam" id="1.20.1250.20:FF:000172">
    <property type="entry name" value="MFS multidrug resistance transporter"/>
    <property type="match status" value="1"/>
</dbReference>
<dbReference type="STRING" id="984487.A0A1E4SKL5"/>
<dbReference type="PANTHER" id="PTHR23502">
    <property type="entry name" value="MAJOR FACILITATOR SUPERFAMILY"/>
    <property type="match status" value="1"/>
</dbReference>
<organism evidence="10 11">
    <name type="scientific">Suhomyces tanzawaensis NRRL Y-17324</name>
    <dbReference type="NCBI Taxonomy" id="984487"/>
    <lineage>
        <taxon>Eukaryota</taxon>
        <taxon>Fungi</taxon>
        <taxon>Dikarya</taxon>
        <taxon>Ascomycota</taxon>
        <taxon>Saccharomycotina</taxon>
        <taxon>Pichiomycetes</taxon>
        <taxon>Debaryomycetaceae</taxon>
        <taxon>Suhomyces</taxon>
    </lineage>
</organism>
<dbReference type="Gene3D" id="1.20.1720.10">
    <property type="entry name" value="Multidrug resistance protein D"/>
    <property type="match status" value="1"/>
</dbReference>
<feature type="transmembrane region" description="Helical" evidence="8">
    <location>
        <begin position="46"/>
        <end position="68"/>
    </location>
</feature>
<feature type="transmembrane region" description="Helical" evidence="8">
    <location>
        <begin position="399"/>
        <end position="421"/>
    </location>
</feature>
<gene>
    <name evidence="10" type="ORF">CANTADRAFT_50768</name>
</gene>
<feature type="domain" description="Major facilitator superfamily (MFS) profile" evidence="9">
    <location>
        <begin position="48"/>
        <end position="491"/>
    </location>
</feature>
<comment type="subcellular location">
    <subcellularLocation>
        <location evidence="1">Membrane</location>
        <topology evidence="1">Multi-pass membrane protein</topology>
    </subcellularLocation>
</comment>
<evidence type="ECO:0000256" key="5">
    <source>
        <dbReference type="ARBA" id="ARBA00023136"/>
    </source>
</evidence>
<dbReference type="InterPro" id="IPR036259">
    <property type="entry name" value="MFS_trans_sf"/>
</dbReference>
<proteinExistence type="inferred from homology"/>
<dbReference type="GeneID" id="30984005"/>
<keyword evidence="3 8" id="KW-0812">Transmembrane</keyword>
<name>A0A1E4SKL5_9ASCO</name>
<dbReference type="Pfam" id="PF07690">
    <property type="entry name" value="MFS_1"/>
    <property type="match status" value="1"/>
</dbReference>
<dbReference type="EMBL" id="KV453911">
    <property type="protein sequence ID" value="ODV79977.1"/>
    <property type="molecule type" value="Genomic_DNA"/>
</dbReference>
<dbReference type="GO" id="GO:0005886">
    <property type="term" value="C:plasma membrane"/>
    <property type="evidence" value="ECO:0007669"/>
    <property type="project" value="TreeGrafter"/>
</dbReference>
<keyword evidence="5 8" id="KW-0472">Membrane</keyword>
<feature type="transmembrane region" description="Helical" evidence="8">
    <location>
        <begin position="113"/>
        <end position="130"/>
    </location>
</feature>
<evidence type="ECO:0000313" key="11">
    <source>
        <dbReference type="Proteomes" id="UP000094285"/>
    </source>
</evidence>
<evidence type="ECO:0000256" key="2">
    <source>
        <dbReference type="ARBA" id="ARBA00022448"/>
    </source>
</evidence>
<evidence type="ECO:0000256" key="6">
    <source>
        <dbReference type="ARBA" id="ARBA00038347"/>
    </source>
</evidence>
<sequence length="491" mass="53529">MVDPFDSSKFKDFEASVDFQTASSSLAATSSFSKLPYSILSSREKYFMVALLSASGIWSTLATSIYFPALPVIAEKFHVSTEAVNLSVVAYLLFQGVCPTLLASVSDHYGRRPCVIGCLVSYSGVCVAISRCNAYWLLAFLRCLQAGTIASLISVSSGVIGDMSIISHRGKFVGLVSGIQLLGQGFGALLGAGIVTHWGWRGIFVFLAIGSGFVGIIAFLMLPETNRSLVGNMSIIPTNFWNKLPILSLSYFSSRLLDDKETKEPVTPIRLFGSWKIIAEKEVFFALLPGSFQFATWTMSLTTLSTNLQADYNYSTMHVGACYLAPGLGTLVGAVLTGRIIDWVYKRRKAQYDYKYTHLSESERPEFDLLRARLDFAAIPTILLIIFSVVFGWCLDKKLSVVPILISLFFISCCAVSFMSASTTLLIDMYPGQGSAATSCMNLLRCWIGAIGVGVLQKMVNKMGEGGTYTLMAGLCLMSGLSLVFVVKKRN</sequence>
<evidence type="ECO:0000256" key="7">
    <source>
        <dbReference type="ARBA" id="ARBA00053949"/>
    </source>
</evidence>
<evidence type="ECO:0000313" key="10">
    <source>
        <dbReference type="EMBL" id="ODV79977.1"/>
    </source>
</evidence>
<dbReference type="GO" id="GO:0055088">
    <property type="term" value="P:lipid homeostasis"/>
    <property type="evidence" value="ECO:0007669"/>
    <property type="project" value="UniProtKB-ARBA"/>
</dbReference>
<dbReference type="PROSITE" id="PS50850">
    <property type="entry name" value="MFS"/>
    <property type="match status" value="1"/>
</dbReference>
<dbReference type="InterPro" id="IPR020846">
    <property type="entry name" value="MFS_dom"/>
</dbReference>
<dbReference type="GO" id="GO:0022857">
    <property type="term" value="F:transmembrane transporter activity"/>
    <property type="evidence" value="ECO:0007669"/>
    <property type="project" value="InterPro"/>
</dbReference>
<dbReference type="AlphaFoldDB" id="A0A1E4SKL5"/>
<feature type="transmembrane region" description="Helical" evidence="8">
    <location>
        <begin position="172"/>
        <end position="194"/>
    </location>
</feature>
<comment type="function">
    <text evidence="7">MFS antiporter that does not display functional linkage as drug transporter and performs functions that significantly affect biofilm development and virulence. No substrate for transport has been identified yet, but plays an important role in the growth in the host.</text>
</comment>
<dbReference type="Proteomes" id="UP000094285">
    <property type="component" value="Unassembled WGS sequence"/>
</dbReference>
<evidence type="ECO:0000256" key="4">
    <source>
        <dbReference type="ARBA" id="ARBA00022989"/>
    </source>
</evidence>
<dbReference type="SUPFAM" id="SSF103473">
    <property type="entry name" value="MFS general substrate transporter"/>
    <property type="match status" value="1"/>
</dbReference>
<keyword evidence="4 8" id="KW-1133">Transmembrane helix</keyword>
<feature type="transmembrane region" description="Helical" evidence="8">
    <location>
        <begin position="323"/>
        <end position="345"/>
    </location>
</feature>
<feature type="transmembrane region" description="Helical" evidence="8">
    <location>
        <begin position="374"/>
        <end position="393"/>
    </location>
</feature>
<dbReference type="PANTHER" id="PTHR23502:SF51">
    <property type="entry name" value="QUINIDINE RESISTANCE PROTEIN 1-RELATED"/>
    <property type="match status" value="1"/>
</dbReference>
<dbReference type="Gene3D" id="1.20.1250.20">
    <property type="entry name" value="MFS general substrate transporter like domains"/>
    <property type="match status" value="1"/>
</dbReference>
<protein>
    <submittedName>
        <fullName evidence="10">MFS general substrate transporter</fullName>
    </submittedName>
</protein>
<accession>A0A1E4SKL5</accession>
<feature type="transmembrane region" description="Helical" evidence="8">
    <location>
        <begin position="136"/>
        <end position="160"/>
    </location>
</feature>
<dbReference type="GO" id="GO:0045121">
    <property type="term" value="C:membrane raft"/>
    <property type="evidence" value="ECO:0007669"/>
    <property type="project" value="UniProtKB-ARBA"/>
</dbReference>
<keyword evidence="2" id="KW-0813">Transport</keyword>
<dbReference type="InterPro" id="IPR011701">
    <property type="entry name" value="MFS"/>
</dbReference>
<keyword evidence="11" id="KW-1185">Reference proteome</keyword>
<reference evidence="11" key="1">
    <citation type="submission" date="2016-05" db="EMBL/GenBank/DDBJ databases">
        <title>Comparative genomics of biotechnologically important yeasts.</title>
        <authorList>
            <consortium name="DOE Joint Genome Institute"/>
            <person name="Riley R."/>
            <person name="Haridas S."/>
            <person name="Wolfe K.H."/>
            <person name="Lopes M.R."/>
            <person name="Hittinger C.T."/>
            <person name="Goker M."/>
            <person name="Salamov A."/>
            <person name="Wisecaver J."/>
            <person name="Long T.M."/>
            <person name="Aerts A.L."/>
            <person name="Barry K."/>
            <person name="Choi C."/>
            <person name="Clum A."/>
            <person name="Coughlan A.Y."/>
            <person name="Deshpande S."/>
            <person name="Douglass A.P."/>
            <person name="Hanson S.J."/>
            <person name="Klenk H.-P."/>
            <person name="Labutti K."/>
            <person name="Lapidus A."/>
            <person name="Lindquist E."/>
            <person name="Lipzen A."/>
            <person name="Meier-Kolthoff J.P."/>
            <person name="Ohm R.A."/>
            <person name="Otillar R.P."/>
            <person name="Pangilinan J."/>
            <person name="Peng Y."/>
            <person name="Rokas A."/>
            <person name="Rosa C.A."/>
            <person name="Scheuner C."/>
            <person name="Sibirny A.A."/>
            <person name="Slot J.C."/>
            <person name="Stielow J.B."/>
            <person name="Sun H."/>
            <person name="Kurtzman C.P."/>
            <person name="Blackwell M."/>
            <person name="Grigoriev I.V."/>
            <person name="Jeffries T.W."/>
        </authorList>
    </citation>
    <scope>NUCLEOTIDE SEQUENCE [LARGE SCALE GENOMIC DNA]</scope>
    <source>
        <strain evidence="11">NRRL Y-17324</strain>
    </source>
</reference>
<evidence type="ECO:0000256" key="3">
    <source>
        <dbReference type="ARBA" id="ARBA00022692"/>
    </source>
</evidence>
<feature type="transmembrane region" description="Helical" evidence="8">
    <location>
        <begin position="466"/>
        <end position="487"/>
    </location>
</feature>
<evidence type="ECO:0000256" key="8">
    <source>
        <dbReference type="SAM" id="Phobius"/>
    </source>
</evidence>
<dbReference type="GO" id="GO:0001765">
    <property type="term" value="P:membrane raft assembly"/>
    <property type="evidence" value="ECO:0007669"/>
    <property type="project" value="UniProtKB-ARBA"/>
</dbReference>
<dbReference type="OrthoDB" id="440553at2759"/>
<comment type="similarity">
    <text evidence="6">Belongs to the major facilitator superfamily. CAR1 family.</text>
</comment>
<feature type="transmembrane region" description="Helical" evidence="8">
    <location>
        <begin position="200"/>
        <end position="222"/>
    </location>
</feature>